<evidence type="ECO:0000313" key="2">
    <source>
        <dbReference type="EMBL" id="MFC6036819.1"/>
    </source>
</evidence>
<dbReference type="Proteomes" id="UP001596116">
    <property type="component" value="Unassembled WGS sequence"/>
</dbReference>
<name>A0ABW1KXV0_9PROT</name>
<keyword evidence="1" id="KW-0812">Transmembrane</keyword>
<feature type="transmembrane region" description="Helical" evidence="1">
    <location>
        <begin position="48"/>
        <end position="69"/>
    </location>
</feature>
<dbReference type="RefSeq" id="WP_379881933.1">
    <property type="nucleotide sequence ID" value="NZ_JBHPON010000002.1"/>
</dbReference>
<sequence>MRAVVMFVVWMCAIIWVAFAVQGVFAYLTLDPTGSGFTRGSNRISAFFQWEALALGAAVVGFLVGGGLAKGDISRFAARWPLYLSGGFFAALIILFVGAIIIARLAG</sequence>
<gene>
    <name evidence="2" type="ORF">ACFMB1_14770</name>
</gene>
<comment type="caution">
    <text evidence="2">The sequence shown here is derived from an EMBL/GenBank/DDBJ whole genome shotgun (WGS) entry which is preliminary data.</text>
</comment>
<dbReference type="EMBL" id="JBHPON010000002">
    <property type="protein sequence ID" value="MFC6036819.1"/>
    <property type="molecule type" value="Genomic_DNA"/>
</dbReference>
<evidence type="ECO:0000313" key="3">
    <source>
        <dbReference type="Proteomes" id="UP001596116"/>
    </source>
</evidence>
<proteinExistence type="predicted"/>
<organism evidence="2 3">
    <name type="scientific">Hyphococcus aureus</name>
    <dbReference type="NCBI Taxonomy" id="2666033"/>
    <lineage>
        <taxon>Bacteria</taxon>
        <taxon>Pseudomonadati</taxon>
        <taxon>Pseudomonadota</taxon>
        <taxon>Alphaproteobacteria</taxon>
        <taxon>Parvularculales</taxon>
        <taxon>Parvularculaceae</taxon>
        <taxon>Hyphococcus</taxon>
    </lineage>
</organism>
<protein>
    <submittedName>
        <fullName evidence="2">Uncharacterized protein</fullName>
    </submittedName>
</protein>
<feature type="transmembrane region" description="Helical" evidence="1">
    <location>
        <begin position="7"/>
        <end position="28"/>
    </location>
</feature>
<evidence type="ECO:0000256" key="1">
    <source>
        <dbReference type="SAM" id="Phobius"/>
    </source>
</evidence>
<keyword evidence="3" id="KW-1185">Reference proteome</keyword>
<reference evidence="2 3" key="1">
    <citation type="submission" date="2024-09" db="EMBL/GenBank/DDBJ databases">
        <authorList>
            <person name="Zhang Z.-H."/>
        </authorList>
    </citation>
    <scope>NUCLEOTIDE SEQUENCE [LARGE SCALE GENOMIC DNA]</scope>
    <source>
        <strain evidence="2 3">HHTR114</strain>
    </source>
</reference>
<keyword evidence="1" id="KW-0472">Membrane</keyword>
<feature type="transmembrane region" description="Helical" evidence="1">
    <location>
        <begin position="81"/>
        <end position="106"/>
    </location>
</feature>
<accession>A0ABW1KXV0</accession>
<keyword evidence="1" id="KW-1133">Transmembrane helix</keyword>